<proteinExistence type="predicted"/>
<organism evidence="1">
    <name type="scientific">Thermus caliditerrae</name>
    <dbReference type="NCBI Taxonomy" id="1330700"/>
    <lineage>
        <taxon>Bacteria</taxon>
        <taxon>Thermotogati</taxon>
        <taxon>Deinococcota</taxon>
        <taxon>Deinococci</taxon>
        <taxon>Thermales</taxon>
        <taxon>Thermaceae</taxon>
        <taxon>Thermus</taxon>
    </lineage>
</organism>
<dbReference type="AlphaFoldDB" id="A0A7C5VGR3"/>
<comment type="caution">
    <text evidence="1">The sequence shown here is derived from an EMBL/GenBank/DDBJ whole genome shotgun (WGS) entry which is preliminary data.</text>
</comment>
<accession>A0A7C5VGR3</accession>
<evidence type="ECO:0000313" key="1">
    <source>
        <dbReference type="EMBL" id="HHM68409.1"/>
    </source>
</evidence>
<protein>
    <submittedName>
        <fullName evidence="1">Uncharacterized protein</fullName>
    </submittedName>
</protein>
<dbReference type="EMBL" id="DRXE01000250">
    <property type="protein sequence ID" value="HHM68409.1"/>
    <property type="molecule type" value="Genomic_DNA"/>
</dbReference>
<reference evidence="1" key="1">
    <citation type="journal article" date="2020" name="mSystems">
        <title>Genome- and Community-Level Interaction Insights into Carbon Utilization and Element Cycling Functions of Hydrothermarchaeota in Hydrothermal Sediment.</title>
        <authorList>
            <person name="Zhou Z."/>
            <person name="Liu Y."/>
            <person name="Xu W."/>
            <person name="Pan J."/>
            <person name="Luo Z.H."/>
            <person name="Li M."/>
        </authorList>
    </citation>
    <scope>NUCLEOTIDE SEQUENCE [LARGE SCALE GENOMIC DNA]</scope>
    <source>
        <strain evidence="1">SpSt-1071</strain>
    </source>
</reference>
<sequence>MSWARRLEEAYLAGELPPRARQAWERLAWALDVEPWELGGTLARLGLPQAGWILEVARVGWRRGLTPPGAGVLAQEGLVDLETRRLTKKGWAVLGLLEELYRYAEAVGR</sequence>
<gene>
    <name evidence="1" type="ORF">ENM28_06875</name>
</gene>
<name>A0A7C5VGR3_9DEIN</name>